<feature type="non-terminal residue" evidence="1">
    <location>
        <position position="1"/>
    </location>
</feature>
<organism evidence="1">
    <name type="scientific">marine sediment metagenome</name>
    <dbReference type="NCBI Taxonomy" id="412755"/>
    <lineage>
        <taxon>unclassified sequences</taxon>
        <taxon>metagenomes</taxon>
        <taxon>ecological metagenomes</taxon>
    </lineage>
</organism>
<dbReference type="EMBL" id="BARW01019622">
    <property type="protein sequence ID" value="GAI97466.1"/>
    <property type="molecule type" value="Genomic_DNA"/>
</dbReference>
<dbReference type="AlphaFoldDB" id="X1U1J7"/>
<comment type="caution">
    <text evidence="1">The sequence shown here is derived from an EMBL/GenBank/DDBJ whole genome shotgun (WGS) entry which is preliminary data.</text>
</comment>
<evidence type="ECO:0000313" key="1">
    <source>
        <dbReference type="EMBL" id="GAI97466.1"/>
    </source>
</evidence>
<protein>
    <submittedName>
        <fullName evidence="1">Uncharacterized protein</fullName>
    </submittedName>
</protein>
<sequence length="117" mass="12302">DKKVKLTRILLSDYLVLKRMSQVAGVSMSEALHRLIEHQAQLPLLDMAAKPMSAIAAQPGLSVITAKSVPAIRVAPVKTVATVAPVTTVATNGSKSAAFRIKAKGVRYGAGGIKKRA</sequence>
<name>X1U1J7_9ZZZZ</name>
<gene>
    <name evidence="1" type="ORF">S12H4_33315</name>
</gene>
<reference evidence="1" key="1">
    <citation type="journal article" date="2014" name="Front. Microbiol.">
        <title>High frequency of phylogenetically diverse reductive dehalogenase-homologous genes in deep subseafloor sedimentary metagenomes.</title>
        <authorList>
            <person name="Kawai M."/>
            <person name="Futagami T."/>
            <person name="Toyoda A."/>
            <person name="Takaki Y."/>
            <person name="Nishi S."/>
            <person name="Hori S."/>
            <person name="Arai W."/>
            <person name="Tsubouchi T."/>
            <person name="Morono Y."/>
            <person name="Uchiyama I."/>
            <person name="Ito T."/>
            <person name="Fujiyama A."/>
            <person name="Inagaki F."/>
            <person name="Takami H."/>
        </authorList>
    </citation>
    <scope>NUCLEOTIDE SEQUENCE</scope>
    <source>
        <strain evidence="1">Expedition CK06-06</strain>
    </source>
</reference>
<accession>X1U1J7</accession>
<proteinExistence type="predicted"/>